<evidence type="ECO:0000313" key="2">
    <source>
        <dbReference type="Proteomes" id="UP000011509"/>
    </source>
</evidence>
<gene>
    <name evidence="1" type="ORF">C464_11560</name>
</gene>
<sequence length="51" mass="5796">MIPPIVRWCPECGASDWSRRFAVVVDASGRRLVECPECGHRFEPLDNPLLN</sequence>
<reference evidence="1 2" key="1">
    <citation type="journal article" date="2014" name="PLoS Genet.">
        <title>Phylogenetically driven sequencing of extremely halophilic archaea reveals strategies for static and dynamic osmo-response.</title>
        <authorList>
            <person name="Becker E.A."/>
            <person name="Seitzer P.M."/>
            <person name="Tritt A."/>
            <person name="Larsen D."/>
            <person name="Krusor M."/>
            <person name="Yao A.I."/>
            <person name="Wu D."/>
            <person name="Madern D."/>
            <person name="Eisen J.A."/>
            <person name="Darling A.E."/>
            <person name="Facciotti M.T."/>
        </authorList>
    </citation>
    <scope>NUCLEOTIDE SEQUENCE [LARGE SCALE GENOMIC DNA]</scope>
    <source>
        <strain evidence="1 2">DSM 10284</strain>
    </source>
</reference>
<dbReference type="OrthoDB" id="333875at2157"/>
<organism evidence="1 2">
    <name type="scientific">Halorubrum coriense DSM 10284</name>
    <dbReference type="NCBI Taxonomy" id="1227466"/>
    <lineage>
        <taxon>Archaea</taxon>
        <taxon>Methanobacteriati</taxon>
        <taxon>Methanobacteriota</taxon>
        <taxon>Stenosarchaea group</taxon>
        <taxon>Halobacteria</taxon>
        <taxon>Halobacteriales</taxon>
        <taxon>Haloferacaceae</taxon>
        <taxon>Halorubrum</taxon>
    </lineage>
</organism>
<proteinExistence type="predicted"/>
<accession>M0EFY8</accession>
<protein>
    <recommendedName>
        <fullName evidence="3">Small CPxCG-related zinc finger protein</fullName>
    </recommendedName>
</protein>
<dbReference type="PATRIC" id="fig|1227466.3.peg.2316"/>
<dbReference type="Proteomes" id="UP000011509">
    <property type="component" value="Unassembled WGS sequence"/>
</dbReference>
<evidence type="ECO:0000313" key="1">
    <source>
        <dbReference type="EMBL" id="ELZ45973.1"/>
    </source>
</evidence>
<comment type="caution">
    <text evidence="1">The sequence shown here is derived from an EMBL/GenBank/DDBJ whole genome shotgun (WGS) entry which is preliminary data.</text>
</comment>
<dbReference type="RefSeq" id="WP_006113833.1">
    <property type="nucleotide sequence ID" value="NZ_AOJL01000046.1"/>
</dbReference>
<evidence type="ECO:0008006" key="3">
    <source>
        <dbReference type="Google" id="ProtNLM"/>
    </source>
</evidence>
<name>M0EFY8_9EURY</name>
<dbReference type="AlphaFoldDB" id="M0EFY8"/>
<keyword evidence="2" id="KW-1185">Reference proteome</keyword>
<dbReference type="EMBL" id="AOJL01000046">
    <property type="protein sequence ID" value="ELZ45973.1"/>
    <property type="molecule type" value="Genomic_DNA"/>
</dbReference>